<dbReference type="PROSITE" id="PS50213">
    <property type="entry name" value="FAS1"/>
    <property type="match status" value="2"/>
</dbReference>
<dbReference type="SUPFAM" id="SSF82153">
    <property type="entry name" value="FAS1 domain"/>
    <property type="match status" value="2"/>
</dbReference>
<comment type="caution">
    <text evidence="2">The sequence shown here is derived from an EMBL/GenBank/DDBJ whole genome shotgun (WGS) entry which is preliminary data.</text>
</comment>
<sequence>MNKFALRIFIPVLLAACFCQCHKTKFDEYYARPDSLVHPIYQQLQEKGKFKQLLAVIDKAGYAATLNAAGYWTMFAPNDSAFQQYYAANNLSIDKIDSTKARAMVQYLLVYNSFTKANIDDYQSQSGGWVVDQAFRRRTTYYTGFYNDTMQNGTVVKAIQSNRNGNGSPYVSTDNNNKYISYFTDVYFNSRGLGAADYNYFYPSSQYTGFNVMEAKVVTKDIAAENGTIHEIDKVITPLASIEEYLRSKPEYSEFKKLFDKYLATFILNADATNRYKLLSGDNQNVYVKAFNSGLAFSLNNENYLKLADNDGQQNCWTLFVPKNDALLDYEKNVLLEYYKSFDNVPTSIILDFLNAHMWQTPVWPTKFKSTMNFVGEEARFNPQTDVIDHRILSNGMFYGTGKVQESNVFSSVYSRAYLDPKFSIMTRLLNTDLKFSITNLNSKYTMFMMPDAVLRAAGYDFNTSSNLYTFTSSTGVLTSGESIRQELLRILSTSVIPGDLPDLSGSGIAEADNGEFIKWNTNQVISAGTQDASPVQIVRVDSSRTTKNGKVYYLNGLLKFTTVNIGTHIKNLGGTSTASDFNYFANFLINSSNYNATTGEITGTVAGTLYTVFVPNNNAIMQAVKDGMLPGNVATGIPNLTATTWTAADRQKVDNFVLYHILAKKTLVPNGKESGAFESMLKNAAGEVVPITVISQAGSMQITDANGRKANVIVASSNNLSNRTVIHLIDNYLKYTN</sequence>
<accession>A0ABT6R9Q9</accession>
<dbReference type="SMART" id="SM00554">
    <property type="entry name" value="FAS1"/>
    <property type="match status" value="2"/>
</dbReference>
<dbReference type="Gene3D" id="2.30.180.10">
    <property type="entry name" value="FAS1 domain"/>
    <property type="match status" value="2"/>
</dbReference>
<dbReference type="PANTHER" id="PTHR10900">
    <property type="entry name" value="PERIOSTIN-RELATED"/>
    <property type="match status" value="1"/>
</dbReference>
<proteinExistence type="predicted"/>
<evidence type="ECO:0000313" key="3">
    <source>
        <dbReference type="Proteomes" id="UP001226434"/>
    </source>
</evidence>
<dbReference type="InterPro" id="IPR000782">
    <property type="entry name" value="FAS1_domain"/>
</dbReference>
<protein>
    <submittedName>
        <fullName evidence="2">Fasciclin domain-containing protein</fullName>
    </submittedName>
</protein>
<evidence type="ECO:0000259" key="1">
    <source>
        <dbReference type="PROSITE" id="PS50213"/>
    </source>
</evidence>
<dbReference type="EMBL" id="JASBRG010000003">
    <property type="protein sequence ID" value="MDI3319280.1"/>
    <property type="molecule type" value="Genomic_DNA"/>
</dbReference>
<name>A0ABT6R9Q9_9BACT</name>
<evidence type="ECO:0000313" key="2">
    <source>
        <dbReference type="EMBL" id="MDI3319280.1"/>
    </source>
</evidence>
<feature type="domain" description="FAS1" evidence="1">
    <location>
        <begin position="37"/>
        <end position="236"/>
    </location>
</feature>
<reference evidence="2 3" key="1">
    <citation type="submission" date="2023-05" db="EMBL/GenBank/DDBJ databases">
        <title>Genome sequence of Pinibacter sp. MAH-24.</title>
        <authorList>
            <person name="Huq M.A."/>
        </authorList>
    </citation>
    <scope>NUCLEOTIDE SEQUENCE [LARGE SCALE GENOMIC DNA]</scope>
    <source>
        <strain evidence="2 3">MAH-24</strain>
    </source>
</reference>
<feature type="domain" description="FAS1" evidence="1">
    <location>
        <begin position="569"/>
        <end position="734"/>
    </location>
</feature>
<dbReference type="RefSeq" id="WP_282333394.1">
    <property type="nucleotide sequence ID" value="NZ_JASBRG010000003.1"/>
</dbReference>
<dbReference type="InterPro" id="IPR050904">
    <property type="entry name" value="Adhesion/Biosynth-related"/>
</dbReference>
<organism evidence="2 3">
    <name type="scientific">Pinibacter soli</name>
    <dbReference type="NCBI Taxonomy" id="3044211"/>
    <lineage>
        <taxon>Bacteria</taxon>
        <taxon>Pseudomonadati</taxon>
        <taxon>Bacteroidota</taxon>
        <taxon>Chitinophagia</taxon>
        <taxon>Chitinophagales</taxon>
        <taxon>Chitinophagaceae</taxon>
        <taxon>Pinibacter</taxon>
    </lineage>
</organism>
<gene>
    <name evidence="2" type="ORF">QJ048_05820</name>
</gene>
<dbReference type="InterPro" id="IPR036378">
    <property type="entry name" value="FAS1_dom_sf"/>
</dbReference>
<dbReference type="Pfam" id="PF02469">
    <property type="entry name" value="Fasciclin"/>
    <property type="match status" value="2"/>
</dbReference>
<keyword evidence="3" id="KW-1185">Reference proteome</keyword>
<dbReference type="Proteomes" id="UP001226434">
    <property type="component" value="Unassembled WGS sequence"/>
</dbReference>
<dbReference type="PANTHER" id="PTHR10900:SF77">
    <property type="entry name" value="FI19380P1"/>
    <property type="match status" value="1"/>
</dbReference>